<evidence type="ECO:0000256" key="1">
    <source>
        <dbReference type="SAM" id="MobiDB-lite"/>
    </source>
</evidence>
<proteinExistence type="predicted"/>
<protein>
    <recommendedName>
        <fullName evidence="4">AGC-kinase C-terminal domain-containing protein</fullName>
    </recommendedName>
</protein>
<feature type="region of interest" description="Disordered" evidence="1">
    <location>
        <begin position="776"/>
        <end position="833"/>
    </location>
</feature>
<feature type="region of interest" description="Disordered" evidence="1">
    <location>
        <begin position="600"/>
        <end position="623"/>
    </location>
</feature>
<feature type="region of interest" description="Disordered" evidence="1">
    <location>
        <begin position="667"/>
        <end position="721"/>
    </location>
</feature>
<feature type="compositionally biased region" description="Acidic residues" evidence="1">
    <location>
        <begin position="951"/>
        <end position="962"/>
    </location>
</feature>
<dbReference type="OrthoDB" id="5408302at2759"/>
<feature type="compositionally biased region" description="Basic and acidic residues" evidence="1">
    <location>
        <begin position="327"/>
        <end position="344"/>
    </location>
</feature>
<keyword evidence="3" id="KW-1185">Reference proteome</keyword>
<feature type="compositionally biased region" description="Polar residues" evidence="1">
    <location>
        <begin position="1"/>
        <end position="29"/>
    </location>
</feature>
<evidence type="ECO:0008006" key="4">
    <source>
        <dbReference type="Google" id="ProtNLM"/>
    </source>
</evidence>
<dbReference type="AlphaFoldDB" id="A0A6A7BY16"/>
<feature type="region of interest" description="Disordered" evidence="1">
    <location>
        <begin position="106"/>
        <end position="462"/>
    </location>
</feature>
<dbReference type="Proteomes" id="UP000799421">
    <property type="component" value="Unassembled WGS sequence"/>
</dbReference>
<feature type="compositionally biased region" description="Basic and acidic residues" evidence="1">
    <location>
        <begin position="792"/>
        <end position="806"/>
    </location>
</feature>
<organism evidence="2 3">
    <name type="scientific">Piedraia hortae CBS 480.64</name>
    <dbReference type="NCBI Taxonomy" id="1314780"/>
    <lineage>
        <taxon>Eukaryota</taxon>
        <taxon>Fungi</taxon>
        <taxon>Dikarya</taxon>
        <taxon>Ascomycota</taxon>
        <taxon>Pezizomycotina</taxon>
        <taxon>Dothideomycetes</taxon>
        <taxon>Dothideomycetidae</taxon>
        <taxon>Capnodiales</taxon>
        <taxon>Piedraiaceae</taxon>
        <taxon>Piedraia</taxon>
    </lineage>
</organism>
<feature type="region of interest" description="Disordered" evidence="1">
    <location>
        <begin position="913"/>
        <end position="962"/>
    </location>
</feature>
<feature type="compositionally biased region" description="Basic and acidic residues" evidence="1">
    <location>
        <begin position="535"/>
        <end position="549"/>
    </location>
</feature>
<feature type="region of interest" description="Disordered" evidence="1">
    <location>
        <begin position="998"/>
        <end position="1119"/>
    </location>
</feature>
<feature type="compositionally biased region" description="Polar residues" evidence="1">
    <location>
        <begin position="203"/>
        <end position="212"/>
    </location>
</feature>
<feature type="compositionally biased region" description="Low complexity" evidence="1">
    <location>
        <begin position="607"/>
        <end position="623"/>
    </location>
</feature>
<feature type="compositionally biased region" description="Polar residues" evidence="1">
    <location>
        <begin position="167"/>
        <end position="181"/>
    </location>
</feature>
<feature type="compositionally biased region" description="Polar residues" evidence="1">
    <location>
        <begin position="374"/>
        <end position="392"/>
    </location>
</feature>
<accession>A0A6A7BY16</accession>
<evidence type="ECO:0000313" key="3">
    <source>
        <dbReference type="Proteomes" id="UP000799421"/>
    </source>
</evidence>
<feature type="compositionally biased region" description="Polar residues" evidence="1">
    <location>
        <begin position="675"/>
        <end position="695"/>
    </location>
</feature>
<feature type="compositionally biased region" description="Polar residues" evidence="1">
    <location>
        <begin position="1097"/>
        <end position="1109"/>
    </location>
</feature>
<feature type="region of interest" description="Disordered" evidence="1">
    <location>
        <begin position="535"/>
        <end position="562"/>
    </location>
</feature>
<name>A0A6A7BY16_9PEZI</name>
<dbReference type="EMBL" id="MU005985">
    <property type="protein sequence ID" value="KAF2860120.1"/>
    <property type="molecule type" value="Genomic_DNA"/>
</dbReference>
<evidence type="ECO:0000313" key="2">
    <source>
        <dbReference type="EMBL" id="KAF2860120.1"/>
    </source>
</evidence>
<feature type="compositionally biased region" description="Low complexity" evidence="1">
    <location>
        <begin position="1037"/>
        <end position="1049"/>
    </location>
</feature>
<feature type="compositionally biased region" description="Polar residues" evidence="1">
    <location>
        <begin position="243"/>
        <end position="256"/>
    </location>
</feature>
<feature type="compositionally biased region" description="Low complexity" evidence="1">
    <location>
        <begin position="153"/>
        <end position="166"/>
    </location>
</feature>
<sequence>MVSSQPSLGDPCQTSWLDVDSSRGSNSRAPSPKSPHVFLQPTATDGHAHFSGSEKPLWTASVESASVMRHPTAQTAPETPTFSVYALPDGSSSYTFAAQPMPHALHSPRIVTPTSGSKPSPRGSKEMQANASLGSRSAPRTPEPIGLGIRNASFSSQISNTSSSLSQTIGTPYSSTSSSFPLPQHGGKRPLTTGFTAKVGQHTVPTHHSSSRPAKAENRRSRLPNPISFLSRRKSGQDGAPSTAAQAYSEQTSTPDSGKCDFDPRIKGNVVHDFSTPLKSDAGPLNSSGGSSIDMLSKQVLPEARSANPRKSIHSPIFREMLDEEPEQSKRINAEQLENRDFLRRASNIPPGQSALPPFARRSQHLDTHLASLGSRQSNPPKASESGSTVEGSSHERDLSPVSPATWSEQCLGSRPLSDVSPLTSTASTPAPEQQKETASSPSKSPVPSVQSVQIASEEYDITPHLMQAETFDVSDSRRSMAKLVDQHGETASASDGAILEPRPSNVARFSFQLGESAAQEQALEEKHREIECEKLAKPSPEEDNKGGDVEALDGSDDGSVYRPETQEITYAEHPDFRTMSALAGYWQTPSQMTLIESQMPPRGHVSKPSDGSESPSGPQSPEFAVEARARSCFYMLPQAAGHQIRSHHRQDCSLSFCRQLSDTESSVESHRGHLSQSTIAGSTASEARTVSTAWGHSGPTDVSDVDSRPGSELTCTGGANHTPLSAHSRWNVSMASATRSMSNGDLYFDDGCFEHDIGNPYFDEQTGKFNEEAFDDDTFLNPTNRLQSKSPIDRLRSKSPRERLQSKSPIPSSAGGPYPSFARGANHAQASQRDTQMLLEDLPLFVPTDPKAIPQRNPSEDAKRLGLTGLVPPLPVYSADPEAMTKMQTSLNAYHAALAKSANRAAAEGRFIRQPSISSEPANPQPSPDDRSLYSQDDAAQSPSKMEFDFGFDDPPVDEDDDMVAAANADVLSSEDAAFYGQEFGFYARARPYSEAGEPVNGGYFGKEGDDGLTRRKSIKEPNLTPITERSEFSRRSSAVNFSSSCSAMTPGTPGGVTPFEQFRRMRAAQAEREEGWGSPRSKPRTLVSHLGPGSSPLSISRSPNGSPLPQIRAKKAI</sequence>
<reference evidence="2" key="1">
    <citation type="journal article" date="2020" name="Stud. Mycol.">
        <title>101 Dothideomycetes genomes: a test case for predicting lifestyles and emergence of pathogens.</title>
        <authorList>
            <person name="Haridas S."/>
            <person name="Albert R."/>
            <person name="Binder M."/>
            <person name="Bloem J."/>
            <person name="Labutti K."/>
            <person name="Salamov A."/>
            <person name="Andreopoulos B."/>
            <person name="Baker S."/>
            <person name="Barry K."/>
            <person name="Bills G."/>
            <person name="Bluhm B."/>
            <person name="Cannon C."/>
            <person name="Castanera R."/>
            <person name="Culley D."/>
            <person name="Daum C."/>
            <person name="Ezra D."/>
            <person name="Gonzalez J."/>
            <person name="Henrissat B."/>
            <person name="Kuo A."/>
            <person name="Liang C."/>
            <person name="Lipzen A."/>
            <person name="Lutzoni F."/>
            <person name="Magnuson J."/>
            <person name="Mondo S."/>
            <person name="Nolan M."/>
            <person name="Ohm R."/>
            <person name="Pangilinan J."/>
            <person name="Park H.-J."/>
            <person name="Ramirez L."/>
            <person name="Alfaro M."/>
            <person name="Sun H."/>
            <person name="Tritt A."/>
            <person name="Yoshinaga Y."/>
            <person name="Zwiers L.-H."/>
            <person name="Turgeon B."/>
            <person name="Goodwin S."/>
            <person name="Spatafora J."/>
            <person name="Crous P."/>
            <person name="Grigoriev I."/>
        </authorList>
    </citation>
    <scope>NUCLEOTIDE SEQUENCE</scope>
    <source>
        <strain evidence="2">CBS 480.64</strain>
    </source>
</reference>
<feature type="compositionally biased region" description="Polar residues" evidence="1">
    <location>
        <begin position="781"/>
        <end position="791"/>
    </location>
</feature>
<feature type="compositionally biased region" description="Polar residues" evidence="1">
    <location>
        <begin position="934"/>
        <end position="945"/>
    </location>
</feature>
<gene>
    <name evidence="2" type="ORF">K470DRAFT_258274</name>
</gene>
<feature type="compositionally biased region" description="Low complexity" evidence="1">
    <location>
        <begin position="440"/>
        <end position="454"/>
    </location>
</feature>
<feature type="compositionally biased region" description="Polar residues" evidence="1">
    <location>
        <begin position="421"/>
        <end position="432"/>
    </location>
</feature>
<feature type="region of interest" description="Disordered" evidence="1">
    <location>
        <begin position="1"/>
        <end position="56"/>
    </location>
</feature>